<dbReference type="NCBIfam" id="TIGR00475">
    <property type="entry name" value="selB"/>
    <property type="match status" value="1"/>
</dbReference>
<dbReference type="GO" id="GO:0005525">
    <property type="term" value="F:GTP binding"/>
    <property type="evidence" value="ECO:0007669"/>
    <property type="project" value="UniProtKB-KW"/>
</dbReference>
<dbReference type="RefSeq" id="WP_139088470.1">
    <property type="nucleotide sequence ID" value="NZ_VDFR01000046.1"/>
</dbReference>
<dbReference type="Proteomes" id="UP000306740">
    <property type="component" value="Unassembled WGS sequence"/>
</dbReference>
<dbReference type="SUPFAM" id="SSF52540">
    <property type="entry name" value="P-loop containing nucleoside triphosphate hydrolases"/>
    <property type="match status" value="1"/>
</dbReference>
<keyword evidence="7" id="KW-0251">Elongation factor</keyword>
<reference evidence="7 8" key="1">
    <citation type="submission" date="2019-05" db="EMBL/GenBank/DDBJ databases">
        <title>Mumia sp. nov., isolated from the intestinal contents of plateau pika (Ochotona curzoniae) in the Qinghai-Tibet plateau of China.</title>
        <authorList>
            <person name="Tian Z."/>
        </authorList>
    </citation>
    <scope>NUCLEOTIDE SEQUENCE [LARGE SCALE GENOMIC DNA]</scope>
    <source>
        <strain evidence="8">527</strain>
    </source>
</reference>
<evidence type="ECO:0000256" key="3">
    <source>
        <dbReference type="ARBA" id="ARBA00022741"/>
    </source>
</evidence>
<comment type="subcellular location">
    <subcellularLocation>
        <location evidence="1">Cytoplasm</location>
    </subcellularLocation>
</comment>
<dbReference type="EMBL" id="VDFR01000046">
    <property type="protein sequence ID" value="TNC47334.1"/>
    <property type="molecule type" value="Genomic_DNA"/>
</dbReference>
<dbReference type="OrthoDB" id="9803139at2"/>
<keyword evidence="3" id="KW-0547">Nucleotide-binding</keyword>
<dbReference type="SUPFAM" id="SSF50447">
    <property type="entry name" value="Translation proteins"/>
    <property type="match status" value="1"/>
</dbReference>
<dbReference type="InterPro" id="IPR036390">
    <property type="entry name" value="WH_DNA-bd_sf"/>
</dbReference>
<dbReference type="GO" id="GO:0003746">
    <property type="term" value="F:translation elongation factor activity"/>
    <property type="evidence" value="ECO:0007669"/>
    <property type="project" value="UniProtKB-KW"/>
</dbReference>
<dbReference type="Pfam" id="PF09107">
    <property type="entry name" value="WHD_3rd_SelB"/>
    <property type="match status" value="1"/>
</dbReference>
<accession>A0A5C4MS78</accession>
<comment type="caution">
    <text evidence="7">The sequence shown here is derived from an EMBL/GenBank/DDBJ whole genome shotgun (WGS) entry which is preliminary data.</text>
</comment>
<evidence type="ECO:0000313" key="8">
    <source>
        <dbReference type="Proteomes" id="UP000306740"/>
    </source>
</evidence>
<proteinExistence type="predicted"/>
<name>A0A5C4MS78_9ACTN</name>
<sequence>MHVVATAGHVDHGKTTLVDALTGMHSDRLREERERGLSIELGYVWTTLPTVGEVAFVDVPGHERFVTTMLAGIGPVPAALLVVAADDPWMPQAAEHLAALDALQVSHGVVAVTRADLADPRPMMERAAAEVSRTTLRGAPVVPVSAPTGAGMGALRSALTAMLAGLRAPGPRDDVRLWVDRRFTIRGAGTVVTGTLPAGTLAHGDELEIHGAERSGTVRVRGMQALGRSVDHLAGTARVALNVTGDDVTLLGRGTALVTPGGWHPTTLVDCRLRGERGRLPDLPLLHVGAAAVTVRTRLLAGEGGDLVRLSLPAPLPLRIGDRALLRDPGRRQIWGLEVLDPAPPALRRRGAAAARAKTLAPLTGTADLASELDRRGIVRTALLHRIGVATDVRPPGSVEAAGWLMSSARADEVAAGVSALVTEHAASHPLDPGLTPHALADRLGLPAPELVTSVLAPPLRLRDGRVVSGAAEDALPAELEASVRALEDELAEAPFAAPTADRLAELGLDDRRAAAAARAGRLLRVAPGIVLLPGAAELAARWLADLPQPFTTSEARKRLGTSRRVALPLLDHLDRARLTRRLADDRRQLVEPR</sequence>
<dbReference type="Gene3D" id="2.40.30.10">
    <property type="entry name" value="Translation factors"/>
    <property type="match status" value="1"/>
</dbReference>
<feature type="domain" description="Tr-type G" evidence="6">
    <location>
        <begin position="1"/>
        <end position="167"/>
    </location>
</feature>
<dbReference type="Gene3D" id="3.40.50.300">
    <property type="entry name" value="P-loop containing nucleotide triphosphate hydrolases"/>
    <property type="match status" value="1"/>
</dbReference>
<dbReference type="InterPro" id="IPR004535">
    <property type="entry name" value="Transl_elong_SelB"/>
</dbReference>
<dbReference type="GO" id="GO:0016259">
    <property type="term" value="P:selenocysteine metabolic process"/>
    <property type="evidence" value="ECO:0007669"/>
    <property type="project" value="TreeGrafter"/>
</dbReference>
<dbReference type="Gene3D" id="1.10.10.10">
    <property type="entry name" value="Winged helix-like DNA-binding domain superfamily/Winged helix DNA-binding domain"/>
    <property type="match status" value="1"/>
</dbReference>
<organism evidence="7 8">
    <name type="scientific">Mumia zhuanghuii</name>
    <dbReference type="NCBI Taxonomy" id="2585211"/>
    <lineage>
        <taxon>Bacteria</taxon>
        <taxon>Bacillati</taxon>
        <taxon>Actinomycetota</taxon>
        <taxon>Actinomycetes</taxon>
        <taxon>Propionibacteriales</taxon>
        <taxon>Nocardioidaceae</taxon>
        <taxon>Mumia</taxon>
    </lineage>
</organism>
<keyword evidence="5" id="KW-0342">GTP-binding</keyword>
<dbReference type="InterPro" id="IPR000795">
    <property type="entry name" value="T_Tr_GTP-bd_dom"/>
</dbReference>
<evidence type="ECO:0000256" key="2">
    <source>
        <dbReference type="ARBA" id="ARBA00022490"/>
    </source>
</evidence>
<dbReference type="PANTHER" id="PTHR42854">
    <property type="entry name" value="EUKARYOTIC TRANSLATION INITIATION FACTOR 2 SUBUNIT 3 FAMILY MEMBER"/>
    <property type="match status" value="1"/>
</dbReference>
<dbReference type="GO" id="GO:0005829">
    <property type="term" value="C:cytosol"/>
    <property type="evidence" value="ECO:0007669"/>
    <property type="project" value="TreeGrafter"/>
</dbReference>
<dbReference type="CDD" id="cd04171">
    <property type="entry name" value="SelB"/>
    <property type="match status" value="1"/>
</dbReference>
<keyword evidence="4" id="KW-0648">Protein biosynthesis</keyword>
<evidence type="ECO:0000256" key="4">
    <source>
        <dbReference type="ARBA" id="ARBA00022917"/>
    </source>
</evidence>
<dbReference type="PROSITE" id="PS51722">
    <property type="entry name" value="G_TR_2"/>
    <property type="match status" value="1"/>
</dbReference>
<dbReference type="InterPro" id="IPR027417">
    <property type="entry name" value="P-loop_NTPase"/>
</dbReference>
<keyword evidence="2" id="KW-0963">Cytoplasm</keyword>
<dbReference type="GO" id="GO:0003924">
    <property type="term" value="F:GTPase activity"/>
    <property type="evidence" value="ECO:0007669"/>
    <property type="project" value="InterPro"/>
</dbReference>
<protein>
    <submittedName>
        <fullName evidence="7">Selenocysteine-specific translation elongation factor</fullName>
    </submittedName>
</protein>
<evidence type="ECO:0000313" key="7">
    <source>
        <dbReference type="EMBL" id="TNC47334.1"/>
    </source>
</evidence>
<dbReference type="InterPro" id="IPR009000">
    <property type="entry name" value="Transl_B-barrel_sf"/>
</dbReference>
<dbReference type="InterPro" id="IPR050543">
    <property type="entry name" value="eIF2G"/>
</dbReference>
<dbReference type="SUPFAM" id="SSF46785">
    <property type="entry name" value="Winged helix' DNA-binding domain"/>
    <property type="match status" value="1"/>
</dbReference>
<dbReference type="GO" id="GO:0000049">
    <property type="term" value="F:tRNA binding"/>
    <property type="evidence" value="ECO:0007669"/>
    <property type="project" value="TreeGrafter"/>
</dbReference>
<evidence type="ECO:0000256" key="5">
    <source>
        <dbReference type="ARBA" id="ARBA00023134"/>
    </source>
</evidence>
<dbReference type="Pfam" id="PF00009">
    <property type="entry name" value="GTP_EFTU"/>
    <property type="match status" value="1"/>
</dbReference>
<gene>
    <name evidence="7" type="primary">selB</name>
    <name evidence="7" type="ORF">FHE65_09955</name>
</gene>
<dbReference type="GO" id="GO:0001514">
    <property type="term" value="P:selenocysteine incorporation"/>
    <property type="evidence" value="ECO:0007669"/>
    <property type="project" value="InterPro"/>
</dbReference>
<dbReference type="AlphaFoldDB" id="A0A5C4MS78"/>
<dbReference type="InterPro" id="IPR015191">
    <property type="entry name" value="SelB_WHD4"/>
</dbReference>
<dbReference type="InterPro" id="IPR036388">
    <property type="entry name" value="WH-like_DNA-bd_sf"/>
</dbReference>
<dbReference type="PANTHER" id="PTHR42854:SF3">
    <property type="entry name" value="EUKARYOTIC TRANSLATION INITIATION FACTOR 2 SUBUNIT 3-RELATED"/>
    <property type="match status" value="1"/>
</dbReference>
<evidence type="ECO:0000259" key="6">
    <source>
        <dbReference type="PROSITE" id="PS51722"/>
    </source>
</evidence>
<dbReference type="GO" id="GO:0035368">
    <property type="term" value="F:selenocysteine insertion sequence binding"/>
    <property type="evidence" value="ECO:0007669"/>
    <property type="project" value="TreeGrafter"/>
</dbReference>
<evidence type="ECO:0000256" key="1">
    <source>
        <dbReference type="ARBA" id="ARBA00004496"/>
    </source>
</evidence>
<dbReference type="PRINTS" id="PR00315">
    <property type="entry name" value="ELONGATNFCT"/>
</dbReference>